<dbReference type="SUPFAM" id="SSF57850">
    <property type="entry name" value="RING/U-box"/>
    <property type="match status" value="2"/>
</dbReference>
<keyword evidence="6" id="KW-0863">Zinc-finger</keyword>
<reference evidence="11" key="1">
    <citation type="journal article" date="2023" name="Mol. Phylogenet. Evol.">
        <title>Genome-scale phylogeny and comparative genomics of the fungal order Sordariales.</title>
        <authorList>
            <person name="Hensen N."/>
            <person name="Bonometti L."/>
            <person name="Westerberg I."/>
            <person name="Brannstrom I.O."/>
            <person name="Guillou S."/>
            <person name="Cros-Aarteil S."/>
            <person name="Calhoun S."/>
            <person name="Haridas S."/>
            <person name="Kuo A."/>
            <person name="Mondo S."/>
            <person name="Pangilinan J."/>
            <person name="Riley R."/>
            <person name="LaButti K."/>
            <person name="Andreopoulos B."/>
            <person name="Lipzen A."/>
            <person name="Chen C."/>
            <person name="Yan M."/>
            <person name="Daum C."/>
            <person name="Ng V."/>
            <person name="Clum A."/>
            <person name="Steindorff A."/>
            <person name="Ohm R.A."/>
            <person name="Martin F."/>
            <person name="Silar P."/>
            <person name="Natvig D.O."/>
            <person name="Lalanne C."/>
            <person name="Gautier V."/>
            <person name="Ament-Velasquez S.L."/>
            <person name="Kruys A."/>
            <person name="Hutchinson M.I."/>
            <person name="Powell A.J."/>
            <person name="Barry K."/>
            <person name="Miller A.N."/>
            <person name="Grigoriev I.V."/>
            <person name="Debuchy R."/>
            <person name="Gladieux P."/>
            <person name="Hiltunen Thoren M."/>
            <person name="Johannesson H."/>
        </authorList>
    </citation>
    <scope>NUCLEOTIDE SEQUENCE</scope>
    <source>
        <strain evidence="11">PSN309</strain>
    </source>
</reference>
<dbReference type="GO" id="GO:0016567">
    <property type="term" value="P:protein ubiquitination"/>
    <property type="evidence" value="ECO:0007669"/>
    <property type="project" value="InterPro"/>
</dbReference>
<dbReference type="SMART" id="SM00647">
    <property type="entry name" value="IBR"/>
    <property type="match status" value="1"/>
</dbReference>
<dbReference type="GO" id="GO:0061630">
    <property type="term" value="F:ubiquitin protein ligase activity"/>
    <property type="evidence" value="ECO:0007669"/>
    <property type="project" value="UniProtKB-EC"/>
</dbReference>
<organism evidence="11 12">
    <name type="scientific">Podospora australis</name>
    <dbReference type="NCBI Taxonomy" id="1536484"/>
    <lineage>
        <taxon>Eukaryota</taxon>
        <taxon>Fungi</taxon>
        <taxon>Dikarya</taxon>
        <taxon>Ascomycota</taxon>
        <taxon>Pezizomycotina</taxon>
        <taxon>Sordariomycetes</taxon>
        <taxon>Sordariomycetidae</taxon>
        <taxon>Sordariales</taxon>
        <taxon>Podosporaceae</taxon>
        <taxon>Podospora</taxon>
    </lineage>
</organism>
<dbReference type="InterPro" id="IPR002867">
    <property type="entry name" value="IBR_dom"/>
</dbReference>
<dbReference type="CDD" id="cd20335">
    <property type="entry name" value="BRcat_RBR"/>
    <property type="match status" value="1"/>
</dbReference>
<evidence type="ECO:0000313" key="12">
    <source>
        <dbReference type="Proteomes" id="UP001302126"/>
    </source>
</evidence>
<keyword evidence="7" id="KW-0833">Ubl conjugation pathway</keyword>
<dbReference type="Pfam" id="PF01485">
    <property type="entry name" value="IBR"/>
    <property type="match status" value="1"/>
</dbReference>
<dbReference type="EC" id="2.3.2.31" evidence="2"/>
<evidence type="ECO:0000256" key="9">
    <source>
        <dbReference type="SAM" id="Coils"/>
    </source>
</evidence>
<dbReference type="Pfam" id="PF22191">
    <property type="entry name" value="IBR_1"/>
    <property type="match status" value="1"/>
</dbReference>
<reference evidence="11" key="2">
    <citation type="submission" date="2023-05" db="EMBL/GenBank/DDBJ databases">
        <authorList>
            <consortium name="Lawrence Berkeley National Laboratory"/>
            <person name="Steindorff A."/>
            <person name="Hensen N."/>
            <person name="Bonometti L."/>
            <person name="Westerberg I."/>
            <person name="Brannstrom I.O."/>
            <person name="Guillou S."/>
            <person name="Cros-Aarteil S."/>
            <person name="Calhoun S."/>
            <person name="Haridas S."/>
            <person name="Kuo A."/>
            <person name="Mondo S."/>
            <person name="Pangilinan J."/>
            <person name="Riley R."/>
            <person name="Labutti K."/>
            <person name="Andreopoulos B."/>
            <person name="Lipzen A."/>
            <person name="Chen C."/>
            <person name="Yanf M."/>
            <person name="Daum C."/>
            <person name="Ng V."/>
            <person name="Clum A."/>
            <person name="Ohm R."/>
            <person name="Martin F."/>
            <person name="Silar P."/>
            <person name="Natvig D."/>
            <person name="Lalanne C."/>
            <person name="Gautier V."/>
            <person name="Ament-Velasquez S.L."/>
            <person name="Kruys A."/>
            <person name="Hutchinson M.I."/>
            <person name="Powell A.J."/>
            <person name="Barry K."/>
            <person name="Miller A.N."/>
            <person name="Grigoriev I.V."/>
            <person name="Debuchy R."/>
            <person name="Gladieux P."/>
            <person name="Thoren M.H."/>
            <person name="Johannesson H."/>
        </authorList>
    </citation>
    <scope>NUCLEOTIDE SEQUENCE</scope>
    <source>
        <strain evidence="11">PSN309</strain>
    </source>
</reference>
<keyword evidence="4" id="KW-0479">Metal-binding</keyword>
<evidence type="ECO:0000259" key="10">
    <source>
        <dbReference type="PROSITE" id="PS51873"/>
    </source>
</evidence>
<dbReference type="InterPro" id="IPR031127">
    <property type="entry name" value="E3_UB_ligase_RBR"/>
</dbReference>
<dbReference type="AlphaFoldDB" id="A0AAN6WQL6"/>
<comment type="caution">
    <text evidence="11">The sequence shown here is derived from an EMBL/GenBank/DDBJ whole genome shotgun (WGS) entry which is preliminary data.</text>
</comment>
<evidence type="ECO:0000256" key="3">
    <source>
        <dbReference type="ARBA" id="ARBA00022679"/>
    </source>
</evidence>
<evidence type="ECO:0000256" key="2">
    <source>
        <dbReference type="ARBA" id="ARBA00012251"/>
    </source>
</evidence>
<evidence type="ECO:0000256" key="1">
    <source>
        <dbReference type="ARBA" id="ARBA00001798"/>
    </source>
</evidence>
<gene>
    <name evidence="11" type="ORF">QBC35DRAFT_501781</name>
</gene>
<dbReference type="PROSITE" id="PS51873">
    <property type="entry name" value="TRIAD"/>
    <property type="match status" value="1"/>
</dbReference>
<keyword evidence="8" id="KW-0862">Zinc</keyword>
<evidence type="ECO:0000256" key="7">
    <source>
        <dbReference type="ARBA" id="ARBA00022786"/>
    </source>
</evidence>
<feature type="domain" description="RING-type" evidence="10">
    <location>
        <begin position="1"/>
        <end position="165"/>
    </location>
</feature>
<dbReference type="GO" id="GO:0008270">
    <property type="term" value="F:zinc ion binding"/>
    <property type="evidence" value="ECO:0007669"/>
    <property type="project" value="UniProtKB-KW"/>
</dbReference>
<evidence type="ECO:0000256" key="5">
    <source>
        <dbReference type="ARBA" id="ARBA00022737"/>
    </source>
</evidence>
<keyword evidence="9" id="KW-0175">Coiled coil</keyword>
<proteinExistence type="predicted"/>
<sequence>MLSLLDALRETENFVWCWTAGCGNGHFHEGGNDQPIVTCSKCGHRTCFQHQVPWHTDKTCKEYDAAKAAEAAQAAEAAKAAEAAMEAAQVKAQLAKDAARRKKEEEQSQMTVQTVSKPCPTCKIPIQNFYGCDHIECTKCSAHFCWRCGTLYPCLCTSYRPPYMH</sequence>
<evidence type="ECO:0000256" key="6">
    <source>
        <dbReference type="ARBA" id="ARBA00022771"/>
    </source>
</evidence>
<dbReference type="EMBL" id="MU864428">
    <property type="protein sequence ID" value="KAK4186254.1"/>
    <property type="molecule type" value="Genomic_DNA"/>
</dbReference>
<evidence type="ECO:0000256" key="8">
    <source>
        <dbReference type="ARBA" id="ARBA00022833"/>
    </source>
</evidence>
<feature type="coiled-coil region" evidence="9">
    <location>
        <begin position="71"/>
        <end position="107"/>
    </location>
</feature>
<keyword evidence="3" id="KW-0808">Transferase</keyword>
<protein>
    <recommendedName>
        <fullName evidence="2">RBR-type E3 ubiquitin transferase</fullName>
        <ecNumber evidence="2">2.3.2.31</ecNumber>
    </recommendedName>
</protein>
<accession>A0AAN6WQL6</accession>
<evidence type="ECO:0000313" key="11">
    <source>
        <dbReference type="EMBL" id="KAK4186254.1"/>
    </source>
</evidence>
<keyword evidence="12" id="KW-1185">Reference proteome</keyword>
<keyword evidence="5" id="KW-0677">Repeat</keyword>
<name>A0AAN6WQL6_9PEZI</name>
<dbReference type="Proteomes" id="UP001302126">
    <property type="component" value="Unassembled WGS sequence"/>
</dbReference>
<dbReference type="PANTHER" id="PTHR11685">
    <property type="entry name" value="RBR FAMILY RING FINGER AND IBR DOMAIN-CONTAINING"/>
    <property type="match status" value="1"/>
</dbReference>
<dbReference type="InterPro" id="IPR044066">
    <property type="entry name" value="TRIAD_supradom"/>
</dbReference>
<evidence type="ECO:0000256" key="4">
    <source>
        <dbReference type="ARBA" id="ARBA00022723"/>
    </source>
</evidence>
<dbReference type="Gene3D" id="1.20.120.1750">
    <property type="match status" value="1"/>
</dbReference>
<comment type="catalytic activity">
    <reaction evidence="1">
        <text>[E2 ubiquitin-conjugating enzyme]-S-ubiquitinyl-L-cysteine + [acceptor protein]-L-lysine = [E2 ubiquitin-conjugating enzyme]-L-cysteine + [acceptor protein]-N(6)-ubiquitinyl-L-lysine.</text>
        <dbReference type="EC" id="2.3.2.31"/>
    </reaction>
</comment>